<evidence type="ECO:0000313" key="9">
    <source>
        <dbReference type="EMBL" id="KAK8945164.1"/>
    </source>
</evidence>
<dbReference type="PANTHER" id="PTHR31421:SF2">
    <property type="entry name" value="PROTEIN BASIC PENTACYSTEINE6"/>
    <property type="match status" value="1"/>
</dbReference>
<accession>A0AAP0BP08</accession>
<proteinExistence type="inferred from homology"/>
<evidence type="ECO:0000256" key="5">
    <source>
        <dbReference type="ARBA" id="ARBA00023163"/>
    </source>
</evidence>
<evidence type="ECO:0000256" key="3">
    <source>
        <dbReference type="ARBA" id="ARBA00023015"/>
    </source>
</evidence>
<comment type="caution">
    <text evidence="9">The sequence shown here is derived from an EMBL/GenBank/DDBJ whole genome shotgun (WGS) entry which is preliminary data.</text>
</comment>
<keyword evidence="5 7" id="KW-0804">Transcription</keyword>
<evidence type="ECO:0000256" key="6">
    <source>
        <dbReference type="ARBA" id="ARBA00023242"/>
    </source>
</evidence>
<keyword evidence="3 7" id="KW-0805">Transcription regulation</keyword>
<keyword evidence="10" id="KW-1185">Reference proteome</keyword>
<dbReference type="GO" id="GO:0005634">
    <property type="term" value="C:nucleus"/>
    <property type="evidence" value="ECO:0007669"/>
    <property type="project" value="UniProtKB-SubCell"/>
</dbReference>
<dbReference type="Proteomes" id="UP001418222">
    <property type="component" value="Unassembled WGS sequence"/>
</dbReference>
<dbReference type="GO" id="GO:0003700">
    <property type="term" value="F:DNA-binding transcription factor activity"/>
    <property type="evidence" value="ECO:0007669"/>
    <property type="project" value="UniProtKB-UniRule"/>
</dbReference>
<reference evidence="9 10" key="1">
    <citation type="journal article" date="2022" name="Nat. Plants">
        <title>Genomes of leafy and leafless Platanthera orchids illuminate the evolution of mycoheterotrophy.</title>
        <authorList>
            <person name="Li M.H."/>
            <person name="Liu K.W."/>
            <person name="Li Z."/>
            <person name="Lu H.C."/>
            <person name="Ye Q.L."/>
            <person name="Zhang D."/>
            <person name="Wang J.Y."/>
            <person name="Li Y.F."/>
            <person name="Zhong Z.M."/>
            <person name="Liu X."/>
            <person name="Yu X."/>
            <person name="Liu D.K."/>
            <person name="Tu X.D."/>
            <person name="Liu B."/>
            <person name="Hao Y."/>
            <person name="Liao X.Y."/>
            <person name="Jiang Y.T."/>
            <person name="Sun W.H."/>
            <person name="Chen J."/>
            <person name="Chen Y.Q."/>
            <person name="Ai Y."/>
            <person name="Zhai J.W."/>
            <person name="Wu S.S."/>
            <person name="Zhou Z."/>
            <person name="Hsiao Y.Y."/>
            <person name="Wu W.L."/>
            <person name="Chen Y.Y."/>
            <person name="Lin Y.F."/>
            <person name="Hsu J.L."/>
            <person name="Li C.Y."/>
            <person name="Wang Z.W."/>
            <person name="Zhao X."/>
            <person name="Zhong W.Y."/>
            <person name="Ma X.K."/>
            <person name="Ma L."/>
            <person name="Huang J."/>
            <person name="Chen G.Z."/>
            <person name="Huang M.Z."/>
            <person name="Huang L."/>
            <person name="Peng D.H."/>
            <person name="Luo Y.B."/>
            <person name="Zou S.Q."/>
            <person name="Chen S.P."/>
            <person name="Lan S."/>
            <person name="Tsai W.C."/>
            <person name="Van de Peer Y."/>
            <person name="Liu Z.J."/>
        </authorList>
    </citation>
    <scope>NUCLEOTIDE SEQUENCE [LARGE SCALE GENOMIC DNA]</scope>
    <source>
        <strain evidence="9">Lor287</strain>
    </source>
</reference>
<comment type="function">
    <text evidence="7">Transcriptional regulator that specifically binds to GA-rich elements (GAGA-repeats) present in regulatory sequences of genes involved in developmental processes.</text>
</comment>
<protein>
    <recommendedName>
        <fullName evidence="7">GAGA-binding transcriptional activator</fullName>
    </recommendedName>
</protein>
<dbReference type="PANTHER" id="PTHR31421">
    <property type="entry name" value="PROTEIN BASIC PENTACYSTEINE3"/>
    <property type="match status" value="1"/>
</dbReference>
<evidence type="ECO:0000256" key="2">
    <source>
        <dbReference type="ARBA" id="ARBA00007911"/>
    </source>
</evidence>
<evidence type="ECO:0000256" key="1">
    <source>
        <dbReference type="ARBA" id="ARBA00004123"/>
    </source>
</evidence>
<evidence type="ECO:0000256" key="4">
    <source>
        <dbReference type="ARBA" id="ARBA00023125"/>
    </source>
</evidence>
<dbReference type="InterPro" id="IPR010409">
    <property type="entry name" value="GAGA-bd_tscrpt_act"/>
</dbReference>
<name>A0AAP0BP08_9ASPA</name>
<sequence>MTHSGLAIGGGLTSNRRWPIRRSAMAQPAIDDGTVSNELGRPMTKFGLETMKARSTMTGSTIDDYLGWQWPLPQHQMKDIPAMKLMALMAERDNAIQECNIALSEKRLAFAERDIAIVQRDGALAERNTAIMERNSALTALKHVRKNSMNESSAPESPSQHFPLQLPVSQENQELSIHVMELYPLSAASDGSIKALKTKRSRKEAVDRKPKEQKKGKRKQLATAKQITAAKYQEREVQNLGLNQVPFDDSTMPPPGCSCTGKLQHCYKWGNGGWQSACCTKTLSMYPLPVVPNKRHSRLAGRKMSGSAFAKLLTKLTAEGCDLSMPVDLRDHWAKHGTNRYITIK</sequence>
<feature type="region of interest" description="Disordered" evidence="8">
    <location>
        <begin position="193"/>
        <end position="222"/>
    </location>
</feature>
<feature type="compositionally biased region" description="Basic residues" evidence="8">
    <location>
        <begin position="211"/>
        <end position="220"/>
    </location>
</feature>
<dbReference type="GO" id="GO:0043565">
    <property type="term" value="F:sequence-specific DNA binding"/>
    <property type="evidence" value="ECO:0007669"/>
    <property type="project" value="TreeGrafter"/>
</dbReference>
<dbReference type="AlphaFoldDB" id="A0AAP0BP08"/>
<dbReference type="EMBL" id="JBBWWQ010000006">
    <property type="protein sequence ID" value="KAK8945164.1"/>
    <property type="molecule type" value="Genomic_DNA"/>
</dbReference>
<evidence type="ECO:0000256" key="8">
    <source>
        <dbReference type="SAM" id="MobiDB-lite"/>
    </source>
</evidence>
<comment type="similarity">
    <text evidence="2 7">Belongs to the BBR/BPC family.</text>
</comment>
<gene>
    <name evidence="9" type="ORF">KSP39_PZI007649</name>
</gene>
<dbReference type="GO" id="GO:0009723">
    <property type="term" value="P:response to ethylene"/>
    <property type="evidence" value="ECO:0007669"/>
    <property type="project" value="TreeGrafter"/>
</dbReference>
<keyword evidence="6 7" id="KW-0539">Nucleus</keyword>
<dbReference type="SMART" id="SM01226">
    <property type="entry name" value="GAGA_bind"/>
    <property type="match status" value="1"/>
</dbReference>
<evidence type="ECO:0000313" key="10">
    <source>
        <dbReference type="Proteomes" id="UP001418222"/>
    </source>
</evidence>
<dbReference type="Pfam" id="PF06217">
    <property type="entry name" value="GAGA_bind"/>
    <property type="match status" value="1"/>
</dbReference>
<keyword evidence="4 7" id="KW-0238">DNA-binding</keyword>
<evidence type="ECO:0000256" key="7">
    <source>
        <dbReference type="RuleBase" id="RU367160"/>
    </source>
</evidence>
<comment type="subcellular location">
    <subcellularLocation>
        <location evidence="1 7">Nucleus</location>
    </subcellularLocation>
</comment>
<organism evidence="9 10">
    <name type="scientific">Platanthera zijinensis</name>
    <dbReference type="NCBI Taxonomy" id="2320716"/>
    <lineage>
        <taxon>Eukaryota</taxon>
        <taxon>Viridiplantae</taxon>
        <taxon>Streptophyta</taxon>
        <taxon>Embryophyta</taxon>
        <taxon>Tracheophyta</taxon>
        <taxon>Spermatophyta</taxon>
        <taxon>Magnoliopsida</taxon>
        <taxon>Liliopsida</taxon>
        <taxon>Asparagales</taxon>
        <taxon>Orchidaceae</taxon>
        <taxon>Orchidoideae</taxon>
        <taxon>Orchideae</taxon>
        <taxon>Orchidinae</taxon>
        <taxon>Platanthera</taxon>
    </lineage>
</organism>